<evidence type="ECO:0000256" key="6">
    <source>
        <dbReference type="SAM" id="MobiDB-lite"/>
    </source>
</evidence>
<accession>A0AAD5WNR8</accession>
<evidence type="ECO:0000256" key="2">
    <source>
        <dbReference type="ARBA" id="ARBA00010989"/>
    </source>
</evidence>
<organism evidence="8 9">
    <name type="scientific">Zalerion maritima</name>
    <dbReference type="NCBI Taxonomy" id="339359"/>
    <lineage>
        <taxon>Eukaryota</taxon>
        <taxon>Fungi</taxon>
        <taxon>Dikarya</taxon>
        <taxon>Ascomycota</taxon>
        <taxon>Pezizomycotina</taxon>
        <taxon>Sordariomycetes</taxon>
        <taxon>Lulworthiomycetidae</taxon>
        <taxon>Lulworthiales</taxon>
        <taxon>Lulworthiaceae</taxon>
        <taxon>Zalerion</taxon>
    </lineage>
</organism>
<dbReference type="GO" id="GO:0050660">
    <property type="term" value="F:flavin adenine dinucleotide binding"/>
    <property type="evidence" value="ECO:0007669"/>
    <property type="project" value="InterPro"/>
</dbReference>
<reference evidence="8" key="1">
    <citation type="submission" date="2022-07" db="EMBL/GenBank/DDBJ databases">
        <title>Draft genome sequence of Zalerion maritima ATCC 34329, a (micro)plastics degrading marine fungus.</title>
        <authorList>
            <person name="Paco A."/>
            <person name="Goncalves M.F.M."/>
            <person name="Rocha-Santos T.A.P."/>
            <person name="Alves A."/>
        </authorList>
    </citation>
    <scope>NUCLEOTIDE SEQUENCE</scope>
    <source>
        <strain evidence="8">ATCC 34329</strain>
    </source>
</reference>
<name>A0AAD5WNR8_9PEZI</name>
<dbReference type="GO" id="GO:0051698">
    <property type="term" value="F:saccharopine oxidase activity"/>
    <property type="evidence" value="ECO:0007669"/>
    <property type="project" value="TreeGrafter"/>
</dbReference>
<dbReference type="EMBL" id="JAKWBI020000354">
    <property type="protein sequence ID" value="KAJ2896096.1"/>
    <property type="molecule type" value="Genomic_DNA"/>
</dbReference>
<evidence type="ECO:0000259" key="7">
    <source>
        <dbReference type="Pfam" id="PF01266"/>
    </source>
</evidence>
<dbReference type="Gene3D" id="3.50.50.60">
    <property type="entry name" value="FAD/NAD(P)-binding domain"/>
    <property type="match status" value="1"/>
</dbReference>
<evidence type="ECO:0000256" key="5">
    <source>
        <dbReference type="ARBA" id="ARBA00023002"/>
    </source>
</evidence>
<gene>
    <name evidence="8" type="ORF">MKZ38_005887</name>
</gene>
<proteinExistence type="inferred from homology"/>
<feature type="region of interest" description="Disordered" evidence="6">
    <location>
        <begin position="288"/>
        <end position="328"/>
    </location>
</feature>
<evidence type="ECO:0000256" key="3">
    <source>
        <dbReference type="ARBA" id="ARBA00022630"/>
    </source>
</evidence>
<comment type="caution">
    <text evidence="8">The sequence shown here is derived from an EMBL/GenBank/DDBJ whole genome shotgun (WGS) entry which is preliminary data.</text>
</comment>
<sequence length="459" mass="50460">MTDKHILIVGGGTFGLSTAYHLAKSGYTHITVLEKDSLIPSEASAGNDLNKIIRAEYEDSFYTELALEAINQWKTNPLFAPYYHQVGYLLATSINAPDKAKRTLAKSLSSIQNHPAFSGGLVTPVESRADIKSVAPAFSGPMEWRGYFNRLAGYAHAADSLHATFAACRELGVEFVLGDGAKILLLDEGAGGNRKCKGVATDEGEEHEADVVVLTMGASLGRLLPEIGPQVAAKAFSVAHIQLDEAEAENLRGIPVTYARDLGFFSEPDPRTRLLKICPSGAGITNFAGSDADDSEASHSGKEKKKTKKTKKKKKGRKISVPPEDSSFIPHHDEEAVRKLVRDTLPEFADRPLVKCHMCWCADARDTEYIIDYVPQTTNLVVFSGDSGHGFKMLPTAGLWVKKLIEEGVQKVVRWRWKERKEDCEGDGDVSWRVGEVHHFGRLLMEKEMGEMDRAMAKM</sequence>
<dbReference type="PANTHER" id="PTHR10961">
    <property type="entry name" value="PEROXISOMAL SARCOSINE OXIDASE"/>
    <property type="match status" value="1"/>
</dbReference>
<dbReference type="Proteomes" id="UP001201980">
    <property type="component" value="Unassembled WGS sequence"/>
</dbReference>
<dbReference type="Pfam" id="PF01266">
    <property type="entry name" value="DAO"/>
    <property type="match status" value="1"/>
</dbReference>
<dbReference type="PANTHER" id="PTHR10961:SF26">
    <property type="entry name" value="L-SACCHAROPINE OXIDASE"/>
    <property type="match status" value="1"/>
</dbReference>
<feature type="compositionally biased region" description="Basic residues" evidence="6">
    <location>
        <begin position="302"/>
        <end position="318"/>
    </location>
</feature>
<dbReference type="InterPro" id="IPR006076">
    <property type="entry name" value="FAD-dep_OxRdtase"/>
</dbReference>
<keyword evidence="3" id="KW-0285">Flavoprotein</keyword>
<protein>
    <submittedName>
        <fullName evidence="8">Fad dependent oxidoreductase</fullName>
    </submittedName>
</protein>
<comment type="cofactor">
    <cofactor evidence="1">
        <name>FAD</name>
        <dbReference type="ChEBI" id="CHEBI:57692"/>
    </cofactor>
</comment>
<dbReference type="AlphaFoldDB" id="A0AAD5WNR8"/>
<comment type="similarity">
    <text evidence="2">Belongs to the MSOX/MTOX family.</text>
</comment>
<keyword evidence="5" id="KW-0560">Oxidoreductase</keyword>
<evidence type="ECO:0000313" key="8">
    <source>
        <dbReference type="EMBL" id="KAJ2896096.1"/>
    </source>
</evidence>
<dbReference type="InterPro" id="IPR036188">
    <property type="entry name" value="FAD/NAD-bd_sf"/>
</dbReference>
<dbReference type="InterPro" id="IPR045170">
    <property type="entry name" value="MTOX"/>
</dbReference>
<dbReference type="GO" id="GO:0008115">
    <property type="term" value="F:sarcosine oxidase activity"/>
    <property type="evidence" value="ECO:0007669"/>
    <property type="project" value="TreeGrafter"/>
</dbReference>
<evidence type="ECO:0000256" key="1">
    <source>
        <dbReference type="ARBA" id="ARBA00001974"/>
    </source>
</evidence>
<evidence type="ECO:0000256" key="4">
    <source>
        <dbReference type="ARBA" id="ARBA00022827"/>
    </source>
</evidence>
<dbReference type="SUPFAM" id="SSF51905">
    <property type="entry name" value="FAD/NAD(P)-binding domain"/>
    <property type="match status" value="1"/>
</dbReference>
<dbReference type="Gene3D" id="3.30.9.10">
    <property type="entry name" value="D-Amino Acid Oxidase, subunit A, domain 2"/>
    <property type="match status" value="1"/>
</dbReference>
<keyword evidence="4" id="KW-0274">FAD</keyword>
<feature type="domain" description="FAD dependent oxidoreductase" evidence="7">
    <location>
        <begin position="6"/>
        <end position="402"/>
    </location>
</feature>
<evidence type="ECO:0000313" key="9">
    <source>
        <dbReference type="Proteomes" id="UP001201980"/>
    </source>
</evidence>
<keyword evidence="9" id="KW-1185">Reference proteome</keyword>